<feature type="domain" description="Calpain catalytic" evidence="26">
    <location>
        <begin position="15"/>
        <end position="323"/>
    </location>
</feature>
<proteinExistence type="inferred from homology"/>
<sequence>MKGEGRVACGQGEALFQDLDFPSDDTSLFSDSTTPVARLQGNITWRRPQEICQSPVLFPDNINLRHAKQGLLGDCWFLCACTVLLKNKHLLNKVLPPEQPQWGDSRYRGFFRLRFWQQGYWTEVTIDDRLPCIHSTLCFSSCHSPTGFWVALLEKAYAKLHGSYERLWAGQVSEALVDLTGGLAEQWSLGDSGSEAEPRSEQDSEQFRRRRLDLNLLYPVKDDCVLSCSTHRSPGGASELGQYHALTVMEWLDVKTVSGSKVRLLRIRNPWGRCCWGGGWIGSGAGWKSVDPHCASDLQARVAEGEFWLDEAEFMSQFDDVTVGYPISEEGHLKSIYTGCLLTHSHQLPGRWVKGHSAGGSRNSSSYGTNPKFWLKVSERGEVLVSLLQQRKWRNMEKHAQTHLEDTENTKHQHYQATALHMWKVEKKHLNLSRMLNKPPCASTHCHAYEREVVLRGQLEPGYHLLIPSTYKPGAQGHFLIRVFSSSSISLSALRSPAPSLPLTTDVEWETSYFWGSWAEGKTAGGSRNFLSHWQNPFFPFTVSDDSAVTPGVNVRITLHQNSPDTDLLPIGFHIYKVVEGECAQTIPRDEDPAASCVPHCYTQDVSLACSLPPGAYAILPSTYEPDCSADFSLSLARRIHRKVVKSQERLGRAIQEEAVVGLREAPTEKIMNNKFDALKDDDSGDHDQDQGSPKDGEKEKSEDEDREQNASRRKMVVPGPGEHPLQYNYTFWYSRRTPGRPASTQSYEQNIKQIGSFASVEQFWRFYSHMIRPGDLTGHSDFHLFKEGIKPMWEDDANKMGGKWIIRLRKGLASRCWENLILAMLGEQFMVGEEICGAVVSVRFQEDIISIWNKTASDQSTTARIRDTLRRVLNLPPNTIMEYKTHTDSINFGYLKYYYLKSLAG</sequence>
<feature type="active site" evidence="23 24">
    <location>
        <position position="269"/>
    </location>
</feature>
<dbReference type="FunFam" id="3.30.760.10:FF:000001">
    <property type="entry name" value="Eukaryotic translation initiation factor 4E type 2 isoformX2"/>
    <property type="match status" value="1"/>
</dbReference>
<keyword evidence="5" id="KW-1017">Isopeptide bond</keyword>
<dbReference type="Pfam" id="PF00648">
    <property type="entry name" value="Peptidase_C2"/>
    <property type="match status" value="1"/>
</dbReference>
<dbReference type="InterPro" id="IPR036213">
    <property type="entry name" value="Calpain_III_sf"/>
</dbReference>
<accession>A0A2U9BJD1</accession>
<dbReference type="InterPro" id="IPR022684">
    <property type="entry name" value="Calpain_cysteine_protease"/>
</dbReference>
<evidence type="ECO:0000256" key="3">
    <source>
        <dbReference type="ARBA" id="ARBA00009860"/>
    </source>
</evidence>
<organism evidence="27 28">
    <name type="scientific">Scophthalmus maximus</name>
    <name type="common">Turbot</name>
    <name type="synonym">Psetta maxima</name>
    <dbReference type="NCBI Taxonomy" id="52904"/>
    <lineage>
        <taxon>Eukaryota</taxon>
        <taxon>Metazoa</taxon>
        <taxon>Chordata</taxon>
        <taxon>Craniata</taxon>
        <taxon>Vertebrata</taxon>
        <taxon>Euteleostomi</taxon>
        <taxon>Actinopterygii</taxon>
        <taxon>Neopterygii</taxon>
        <taxon>Teleostei</taxon>
        <taxon>Neoteleostei</taxon>
        <taxon>Acanthomorphata</taxon>
        <taxon>Carangaria</taxon>
        <taxon>Pleuronectiformes</taxon>
        <taxon>Pleuronectoidei</taxon>
        <taxon>Scophthalmidae</taxon>
        <taxon>Scophthalmus</taxon>
    </lineage>
</organism>
<feature type="region of interest" description="Disordered" evidence="25">
    <location>
        <begin position="188"/>
        <end position="207"/>
    </location>
</feature>
<dbReference type="InterPro" id="IPR022682">
    <property type="entry name" value="Calpain_domain_III"/>
</dbReference>
<evidence type="ECO:0000256" key="15">
    <source>
        <dbReference type="ARBA" id="ARBA00022990"/>
    </source>
</evidence>
<dbReference type="PROSITE" id="PS00139">
    <property type="entry name" value="THIOL_PROTEASE_CYS"/>
    <property type="match status" value="1"/>
</dbReference>
<evidence type="ECO:0000256" key="10">
    <source>
        <dbReference type="ARBA" id="ARBA00022807"/>
    </source>
</evidence>
<dbReference type="PANTHER" id="PTHR10183:SF30">
    <property type="entry name" value="CALPAIN-10"/>
    <property type="match status" value="1"/>
</dbReference>
<keyword evidence="7" id="KW-0597">Phosphoprotein</keyword>
<evidence type="ECO:0000256" key="22">
    <source>
        <dbReference type="ARBA" id="ARBA00083266"/>
    </source>
</evidence>
<keyword evidence="28" id="KW-1185">Reference proteome</keyword>
<comment type="similarity">
    <text evidence="2">Belongs to the peptidase C2 family.</text>
</comment>
<name>A0A2U9BJD1_SCOMX</name>
<evidence type="ECO:0000256" key="6">
    <source>
        <dbReference type="ARBA" id="ARBA00022540"/>
    </source>
</evidence>
<dbReference type="InterPro" id="IPR019770">
    <property type="entry name" value="TIF_eIF_4E_CS"/>
</dbReference>
<evidence type="ECO:0000256" key="1">
    <source>
        <dbReference type="ARBA" id="ARBA00004201"/>
    </source>
</evidence>
<dbReference type="EMBL" id="CP026249">
    <property type="protein sequence ID" value="AWP04168.1"/>
    <property type="molecule type" value="Genomic_DNA"/>
</dbReference>
<feature type="compositionally biased region" description="Basic and acidic residues" evidence="25">
    <location>
        <begin position="677"/>
        <end position="711"/>
    </location>
</feature>
<dbReference type="GO" id="GO:0006417">
    <property type="term" value="P:regulation of translation"/>
    <property type="evidence" value="ECO:0007669"/>
    <property type="project" value="UniProtKB-KW"/>
</dbReference>
<evidence type="ECO:0000256" key="16">
    <source>
        <dbReference type="ARBA" id="ARBA00023158"/>
    </source>
</evidence>
<dbReference type="Gene3D" id="3.90.70.10">
    <property type="entry name" value="Cysteine proteinases"/>
    <property type="match status" value="1"/>
</dbReference>
<evidence type="ECO:0000256" key="8">
    <source>
        <dbReference type="ARBA" id="ARBA00022670"/>
    </source>
</evidence>
<dbReference type="Pfam" id="PF01067">
    <property type="entry name" value="Calpain_III"/>
    <property type="match status" value="2"/>
</dbReference>
<comment type="similarity">
    <text evidence="3">Belongs to the eukaryotic initiation factor 4E family.</text>
</comment>
<dbReference type="SMART" id="SM00230">
    <property type="entry name" value="CysPc"/>
    <property type="match status" value="1"/>
</dbReference>
<dbReference type="Gene3D" id="2.60.120.380">
    <property type="match status" value="2"/>
</dbReference>
<evidence type="ECO:0000256" key="7">
    <source>
        <dbReference type="ARBA" id="ARBA00022553"/>
    </source>
</evidence>
<dbReference type="GO" id="GO:0003743">
    <property type="term" value="F:translation initiation factor activity"/>
    <property type="evidence" value="ECO:0007669"/>
    <property type="project" value="UniProtKB-KW"/>
</dbReference>
<dbReference type="PRINTS" id="PR00704">
    <property type="entry name" value="CALPAIN"/>
</dbReference>
<evidence type="ECO:0000259" key="26">
    <source>
        <dbReference type="PROSITE" id="PS50203"/>
    </source>
</evidence>
<reference evidence="27 28" key="1">
    <citation type="submission" date="2017-12" db="EMBL/GenBank/DDBJ databases">
        <title>Integrating genomic resources of turbot (Scophthalmus maximus) in depth evaluation of genetic and physical mapping variation across individuals.</title>
        <authorList>
            <person name="Martinez P."/>
        </authorList>
    </citation>
    <scope>NUCLEOTIDE SEQUENCE [LARGE SCALE GENOMIC DNA]</scope>
</reference>
<comment type="function">
    <text evidence="17">Recognizes and binds the 7-methylguanosine-containing mRNA cap during an early step in the initiation. Acts as a repressor of translation initiation. In contrast to EIF4E, it is unable to bind eIF4G (EIF4G1, EIF4G2 or EIF4G3), suggesting that it acts by competing with EIF4E and block assembly of eIF4F at the cap. In P-bodies, component of a complex that promotes miRNA-mediated translational repression. Involved in virus-induced host response by mediating miRNA MIR34A-induced translational silencing which controls IFNB1 production by a negative feedback mechanism.</text>
</comment>
<evidence type="ECO:0000256" key="24">
    <source>
        <dbReference type="PROSITE-ProRule" id="PRU00239"/>
    </source>
</evidence>
<evidence type="ECO:0000256" key="13">
    <source>
        <dbReference type="ARBA" id="ARBA00022884"/>
    </source>
</evidence>
<dbReference type="Gene3D" id="3.30.760.10">
    <property type="entry name" value="RNA Cap, Translation Initiation Factor Eif4e"/>
    <property type="match status" value="1"/>
</dbReference>
<dbReference type="PROSITE" id="PS00813">
    <property type="entry name" value="IF4E"/>
    <property type="match status" value="1"/>
</dbReference>
<evidence type="ECO:0000256" key="14">
    <source>
        <dbReference type="ARBA" id="ARBA00022917"/>
    </source>
</evidence>
<evidence type="ECO:0000256" key="21">
    <source>
        <dbReference type="ARBA" id="ARBA00077912"/>
    </source>
</evidence>
<gene>
    <name evidence="27" type="ORF">SMAX5B_006251</name>
</gene>
<dbReference type="GO" id="GO:0004198">
    <property type="term" value="F:calcium-dependent cysteine-type endopeptidase activity"/>
    <property type="evidence" value="ECO:0007669"/>
    <property type="project" value="InterPro"/>
</dbReference>
<keyword evidence="11" id="KW-0832">Ubl conjugation</keyword>
<dbReference type="SUPFAM" id="SSF55418">
    <property type="entry name" value="eIF4e-like"/>
    <property type="match status" value="1"/>
</dbReference>
<dbReference type="GO" id="GO:0006508">
    <property type="term" value="P:proteolysis"/>
    <property type="evidence" value="ECO:0007669"/>
    <property type="project" value="UniProtKB-KW"/>
</dbReference>
<keyword evidence="16" id="KW-0943">RNA-mediated gene silencing</keyword>
<dbReference type="Pfam" id="PF01652">
    <property type="entry name" value="IF4E"/>
    <property type="match status" value="1"/>
</dbReference>
<keyword evidence="8 24" id="KW-0645">Protease</keyword>
<comment type="function">
    <text evidence="18">Component of the 4EHP-GYF2 complex, a multiprotein complex that acts as a repressor of translation initiation. In association with GIGYF2, assists ribosome-associated quality control (RQC) by sequestering the mRNA cap, blocking ribosome initiation and decreasing the translational load on problematic messages. Part of a pathway that works in parallel to RQC-mediated degradation of the stalled nascent polypeptide. GIGYF2 and EIF4E2 work downstream and independently of ZNF598, which seems to work as a scaffold that can recruit them to faulty mRNA even if alternative recruitment mechanisms may exist.</text>
</comment>
<dbReference type="InterPro" id="IPR023398">
    <property type="entry name" value="TIF_eIF4e-like"/>
</dbReference>
<evidence type="ECO:0000256" key="20">
    <source>
        <dbReference type="ARBA" id="ARBA00070561"/>
    </source>
</evidence>
<dbReference type="GO" id="GO:0003723">
    <property type="term" value="F:RNA binding"/>
    <property type="evidence" value="ECO:0007669"/>
    <property type="project" value="UniProtKB-KW"/>
</dbReference>
<keyword evidence="12" id="KW-0810">Translation regulation</keyword>
<keyword evidence="6" id="KW-0396">Initiation factor</keyword>
<dbReference type="STRING" id="52904.ENSSMAP00000002384"/>
<dbReference type="GO" id="GO:0000932">
    <property type="term" value="C:P-body"/>
    <property type="evidence" value="ECO:0007669"/>
    <property type="project" value="UniProtKB-SubCell"/>
</dbReference>
<feature type="region of interest" description="Disordered" evidence="25">
    <location>
        <begin position="677"/>
        <end position="723"/>
    </location>
</feature>
<keyword evidence="14" id="KW-0648">Protein biosynthesis</keyword>
<dbReference type="CDD" id="cd00044">
    <property type="entry name" value="CysPc"/>
    <property type="match status" value="1"/>
</dbReference>
<comment type="subunit">
    <text evidence="19">Interacts with EIF4EBP1, EIF4EBP2 and EIF4EBP3. Does not interact with eIF4G (EIF4G1, EIF4G2 or EIF4G3). Component of the 4EHP-GYF2 complex, at least composed of EIF4E2, GIGYF2 and ZNF598. Interacts with GIGYF2 (via the 4EHP-binding motif); the interaction is direct. Interacts with EIF4ENIF1/4E-T (via YXXXXLphi motif); increasing affinity for the 7-methylguanosine-containing mRNA cap.</text>
</comment>
<evidence type="ECO:0000256" key="25">
    <source>
        <dbReference type="SAM" id="MobiDB-lite"/>
    </source>
</evidence>
<dbReference type="SUPFAM" id="SSF49758">
    <property type="entry name" value="Calpain large subunit, middle domain (domain III)"/>
    <property type="match status" value="2"/>
</dbReference>
<dbReference type="InterPro" id="IPR001300">
    <property type="entry name" value="Peptidase_C2_calpain_cat"/>
</dbReference>
<feature type="active site" evidence="23 24">
    <location>
        <position position="75"/>
    </location>
</feature>
<keyword evidence="13" id="KW-0694">RNA-binding</keyword>
<evidence type="ECO:0000256" key="2">
    <source>
        <dbReference type="ARBA" id="ARBA00007623"/>
    </source>
</evidence>
<dbReference type="Proteomes" id="UP000246464">
    <property type="component" value="Chromosome 7"/>
</dbReference>
<evidence type="ECO:0000256" key="12">
    <source>
        <dbReference type="ARBA" id="ARBA00022845"/>
    </source>
</evidence>
<keyword evidence="10 24" id="KW-0788">Thiol protease</keyword>
<dbReference type="InterPro" id="IPR022683">
    <property type="entry name" value="Calpain_III"/>
</dbReference>
<dbReference type="PROSITE" id="PS50203">
    <property type="entry name" value="CALPAIN_CAT"/>
    <property type="match status" value="1"/>
</dbReference>
<dbReference type="AlphaFoldDB" id="A0A2U9BJD1"/>
<dbReference type="SMART" id="SM00720">
    <property type="entry name" value="calpain_III"/>
    <property type="match status" value="2"/>
</dbReference>
<evidence type="ECO:0000313" key="28">
    <source>
        <dbReference type="Proteomes" id="UP000246464"/>
    </source>
</evidence>
<evidence type="ECO:0000256" key="17">
    <source>
        <dbReference type="ARBA" id="ARBA00054290"/>
    </source>
</evidence>
<feature type="compositionally biased region" description="Basic and acidic residues" evidence="25">
    <location>
        <begin position="196"/>
        <end position="207"/>
    </location>
</feature>
<evidence type="ECO:0000256" key="9">
    <source>
        <dbReference type="ARBA" id="ARBA00022801"/>
    </source>
</evidence>
<dbReference type="InterPro" id="IPR038765">
    <property type="entry name" value="Papain-like_cys_pep_sf"/>
</dbReference>
<evidence type="ECO:0000256" key="18">
    <source>
        <dbReference type="ARBA" id="ARBA00054780"/>
    </source>
</evidence>
<keyword evidence="9 24" id="KW-0378">Hydrolase</keyword>
<keyword evidence="4" id="KW-0963">Cytoplasm</keyword>
<protein>
    <recommendedName>
        <fullName evidence="20">Eukaryotic translation initiation factor 4E type 2</fullName>
    </recommendedName>
    <alternativeName>
        <fullName evidence="21">Eukaryotic translation initiation factor 4E-like 3</fullName>
    </alternativeName>
    <alternativeName>
        <fullName evidence="22">eIF4E-like protein 4E-LP</fullName>
    </alternativeName>
</protein>
<dbReference type="FunFam" id="2.60.120.380:FF:000006">
    <property type="entry name" value="Calpain 10"/>
    <property type="match status" value="1"/>
</dbReference>
<dbReference type="GO" id="GO:0031047">
    <property type="term" value="P:regulatory ncRNA-mediated gene silencing"/>
    <property type="evidence" value="ECO:0007669"/>
    <property type="project" value="UniProtKB-KW"/>
</dbReference>
<evidence type="ECO:0000256" key="23">
    <source>
        <dbReference type="PIRSR" id="PIRSR622684-1"/>
    </source>
</evidence>
<evidence type="ECO:0000256" key="5">
    <source>
        <dbReference type="ARBA" id="ARBA00022499"/>
    </source>
</evidence>
<dbReference type="SUPFAM" id="SSF54001">
    <property type="entry name" value="Cysteine proteinases"/>
    <property type="match status" value="1"/>
</dbReference>
<dbReference type="PANTHER" id="PTHR10183">
    <property type="entry name" value="CALPAIN"/>
    <property type="match status" value="1"/>
</dbReference>
<comment type="subcellular location">
    <subcellularLocation>
        <location evidence="1">Cytoplasm</location>
        <location evidence="1">P-body</location>
    </subcellularLocation>
</comment>
<evidence type="ECO:0000256" key="4">
    <source>
        <dbReference type="ARBA" id="ARBA00022490"/>
    </source>
</evidence>
<dbReference type="InterPro" id="IPR000169">
    <property type="entry name" value="Pept_cys_AS"/>
</dbReference>
<dbReference type="InterPro" id="IPR001040">
    <property type="entry name" value="TIF_eIF_4E"/>
</dbReference>
<keyword evidence="15" id="KW-0007">Acetylation</keyword>
<evidence type="ECO:0000256" key="19">
    <source>
        <dbReference type="ARBA" id="ARBA00062477"/>
    </source>
</evidence>
<feature type="active site" evidence="23 24">
    <location>
        <position position="244"/>
    </location>
</feature>
<evidence type="ECO:0000256" key="11">
    <source>
        <dbReference type="ARBA" id="ARBA00022843"/>
    </source>
</evidence>
<evidence type="ECO:0000313" key="27">
    <source>
        <dbReference type="EMBL" id="AWP04168.1"/>
    </source>
</evidence>